<feature type="signal peptide" evidence="1">
    <location>
        <begin position="1"/>
        <end position="16"/>
    </location>
</feature>
<feature type="chain" id="PRO_5013755415" evidence="1">
    <location>
        <begin position="17"/>
        <end position="143"/>
    </location>
</feature>
<reference evidence="2 3" key="1">
    <citation type="journal article" date="2015" name="Sci. Rep.">
        <title>Chromosome-level genome map provides insights into diverse defense mechanisms in the medicinal fungus Ganoderma sinense.</title>
        <authorList>
            <person name="Zhu Y."/>
            <person name="Xu J."/>
            <person name="Sun C."/>
            <person name="Zhou S."/>
            <person name="Xu H."/>
            <person name="Nelson D.R."/>
            <person name="Qian J."/>
            <person name="Song J."/>
            <person name="Luo H."/>
            <person name="Xiang L."/>
            <person name="Li Y."/>
            <person name="Xu Z."/>
            <person name="Ji A."/>
            <person name="Wang L."/>
            <person name="Lu S."/>
            <person name="Hayward A."/>
            <person name="Sun W."/>
            <person name="Li X."/>
            <person name="Schwartz D.C."/>
            <person name="Wang Y."/>
            <person name="Chen S."/>
        </authorList>
    </citation>
    <scope>NUCLEOTIDE SEQUENCE [LARGE SCALE GENOMIC DNA]</scope>
    <source>
        <strain evidence="2 3">ZZ0214-1</strain>
    </source>
</reference>
<accession>A0A2G8S3B0</accession>
<dbReference type="EMBL" id="AYKW01000026">
    <property type="protein sequence ID" value="PIL28241.1"/>
    <property type="molecule type" value="Genomic_DNA"/>
</dbReference>
<evidence type="ECO:0000313" key="2">
    <source>
        <dbReference type="EMBL" id="PIL28241.1"/>
    </source>
</evidence>
<keyword evidence="1" id="KW-0732">Signal</keyword>
<dbReference type="Proteomes" id="UP000230002">
    <property type="component" value="Unassembled WGS sequence"/>
</dbReference>
<sequence>MRTFIVIASLAASAFAQLASIVSPTNGSTITPGSQLIVDVHQDESATDDVQIAIVLGLASCLNTPCTDVVPGQSGVGTILLKSLFDPQRDPSLPQEGLHQNFTMVVPDNVLTGPSILSLTHLQMVGANKNAALGTTGIIVNVA</sequence>
<dbReference type="AlphaFoldDB" id="A0A2G8S3B0"/>
<evidence type="ECO:0000313" key="3">
    <source>
        <dbReference type="Proteomes" id="UP000230002"/>
    </source>
</evidence>
<protein>
    <submittedName>
        <fullName evidence="2">Uncharacterized protein</fullName>
    </submittedName>
</protein>
<gene>
    <name evidence="2" type="ORF">GSI_09653</name>
</gene>
<keyword evidence="3" id="KW-1185">Reference proteome</keyword>
<dbReference type="InterPro" id="IPR045469">
    <property type="entry name" value="Nis1"/>
</dbReference>
<evidence type="ECO:0000256" key="1">
    <source>
        <dbReference type="SAM" id="SignalP"/>
    </source>
</evidence>
<dbReference type="Pfam" id="PF19271">
    <property type="entry name" value="Nis1"/>
    <property type="match status" value="1"/>
</dbReference>
<comment type="caution">
    <text evidence="2">The sequence shown here is derived from an EMBL/GenBank/DDBJ whole genome shotgun (WGS) entry which is preliminary data.</text>
</comment>
<name>A0A2G8S3B0_9APHY</name>
<proteinExistence type="predicted"/>
<organism evidence="2 3">
    <name type="scientific">Ganoderma sinense ZZ0214-1</name>
    <dbReference type="NCBI Taxonomy" id="1077348"/>
    <lineage>
        <taxon>Eukaryota</taxon>
        <taxon>Fungi</taxon>
        <taxon>Dikarya</taxon>
        <taxon>Basidiomycota</taxon>
        <taxon>Agaricomycotina</taxon>
        <taxon>Agaricomycetes</taxon>
        <taxon>Polyporales</taxon>
        <taxon>Polyporaceae</taxon>
        <taxon>Ganoderma</taxon>
    </lineage>
</organism>
<dbReference type="OrthoDB" id="2841294at2759"/>